<feature type="region of interest" description="Disordered" evidence="1">
    <location>
        <begin position="97"/>
        <end position="198"/>
    </location>
</feature>
<evidence type="ECO:0000313" key="3">
    <source>
        <dbReference type="EMBL" id="GFO49730.1"/>
    </source>
</evidence>
<feature type="signal peptide" evidence="2">
    <location>
        <begin position="1"/>
        <end position="35"/>
    </location>
</feature>
<reference evidence="3 4" key="1">
    <citation type="journal article" date="2021" name="Elife">
        <title>Chloroplast acquisition without the gene transfer in kleptoplastic sea slugs, Plakobranchus ocellatus.</title>
        <authorList>
            <person name="Maeda T."/>
            <person name="Takahashi S."/>
            <person name="Yoshida T."/>
            <person name="Shimamura S."/>
            <person name="Takaki Y."/>
            <person name="Nagai Y."/>
            <person name="Toyoda A."/>
            <person name="Suzuki Y."/>
            <person name="Arimoto A."/>
            <person name="Ishii H."/>
            <person name="Satoh N."/>
            <person name="Nishiyama T."/>
            <person name="Hasebe M."/>
            <person name="Maruyama T."/>
            <person name="Minagawa J."/>
            <person name="Obokata J."/>
            <person name="Shigenobu S."/>
        </authorList>
    </citation>
    <scope>NUCLEOTIDE SEQUENCE [LARGE SCALE GENOMIC DNA]</scope>
</reference>
<dbReference type="Proteomes" id="UP000735302">
    <property type="component" value="Unassembled WGS sequence"/>
</dbReference>
<dbReference type="EMBL" id="BLXT01008499">
    <property type="protein sequence ID" value="GFO49730.1"/>
    <property type="molecule type" value="Genomic_DNA"/>
</dbReference>
<evidence type="ECO:0000256" key="2">
    <source>
        <dbReference type="SAM" id="SignalP"/>
    </source>
</evidence>
<gene>
    <name evidence="3" type="ORF">PoB_007623500</name>
</gene>
<proteinExistence type="predicted"/>
<name>A0AAV4E0F6_9GAST</name>
<organism evidence="3 4">
    <name type="scientific">Plakobranchus ocellatus</name>
    <dbReference type="NCBI Taxonomy" id="259542"/>
    <lineage>
        <taxon>Eukaryota</taxon>
        <taxon>Metazoa</taxon>
        <taxon>Spiralia</taxon>
        <taxon>Lophotrochozoa</taxon>
        <taxon>Mollusca</taxon>
        <taxon>Gastropoda</taxon>
        <taxon>Heterobranchia</taxon>
        <taxon>Euthyneura</taxon>
        <taxon>Panpulmonata</taxon>
        <taxon>Sacoglossa</taxon>
        <taxon>Placobranchoidea</taxon>
        <taxon>Plakobranchidae</taxon>
        <taxon>Plakobranchus</taxon>
    </lineage>
</organism>
<sequence>MRQTGVNLSSTCTTLGQIFFLALLILSDISSSVESADPDSLGSPDSALLTSISEEGWGKRSELNEIEDDVELEGVSRRWNHILEESPLSFAGGVKRAPGWGKRAPGWGKRAPGWGKRAPGWGKRAPGWGKRAPGWGKRAPGWGKRAPGWGKRAPVGGKRAPGWGKRATAPGWGKRAPGWGKRAPGWGKRATAPGSDLSNDECDQMLTMYEDILEKVNMLREQCGNTEDVNEMVRKLA</sequence>
<feature type="chain" id="PRO_5043338041" evidence="2">
    <location>
        <begin position="36"/>
        <end position="237"/>
    </location>
</feature>
<accession>A0AAV4E0F6</accession>
<protein>
    <submittedName>
        <fullName evidence="3">Cerebral peptide 1</fullName>
    </submittedName>
</protein>
<dbReference type="SUPFAM" id="SSF101967">
    <property type="entry name" value="Adhesin YadA, collagen-binding domain"/>
    <property type="match status" value="1"/>
</dbReference>
<dbReference type="AlphaFoldDB" id="A0AAV4E0F6"/>
<evidence type="ECO:0000256" key="1">
    <source>
        <dbReference type="SAM" id="MobiDB-lite"/>
    </source>
</evidence>
<keyword evidence="2" id="KW-0732">Signal</keyword>
<comment type="caution">
    <text evidence="3">The sequence shown here is derived from an EMBL/GenBank/DDBJ whole genome shotgun (WGS) entry which is preliminary data.</text>
</comment>
<evidence type="ECO:0000313" key="4">
    <source>
        <dbReference type="Proteomes" id="UP000735302"/>
    </source>
</evidence>
<dbReference type="InterPro" id="IPR011049">
    <property type="entry name" value="Serralysin-like_metalloprot_C"/>
</dbReference>
<keyword evidence="4" id="KW-1185">Reference proteome</keyword>